<dbReference type="InterPro" id="IPR001387">
    <property type="entry name" value="Cro/C1-type_HTH"/>
</dbReference>
<reference evidence="2 3" key="1">
    <citation type="submission" date="2021-03" db="EMBL/GenBank/DDBJ databases">
        <title>Whole genome sequence of Agrobacterium sp. strain Rnr.</title>
        <authorList>
            <person name="Mafakheri H."/>
            <person name="Taghavi S.M."/>
            <person name="Nemanja K."/>
            <person name="Osdaghi E."/>
        </authorList>
    </citation>
    <scope>NUCLEOTIDE SEQUENCE [LARGE SCALE GENOMIC DNA]</scope>
    <source>
        <strain evidence="2 3">Rnr</strain>
    </source>
</reference>
<keyword evidence="3" id="KW-1185">Reference proteome</keyword>
<organism evidence="2 3">
    <name type="scientific">Agrobacterium burrii</name>
    <dbReference type="NCBI Taxonomy" id="2815339"/>
    <lineage>
        <taxon>Bacteria</taxon>
        <taxon>Pseudomonadati</taxon>
        <taxon>Pseudomonadota</taxon>
        <taxon>Alphaproteobacteria</taxon>
        <taxon>Hyphomicrobiales</taxon>
        <taxon>Rhizobiaceae</taxon>
        <taxon>Rhizobium/Agrobacterium group</taxon>
        <taxon>Agrobacterium</taxon>
        <taxon>Agrobacterium tumefaciens complex</taxon>
    </lineage>
</organism>
<dbReference type="RefSeq" id="WP_207133872.1">
    <property type="nucleotide sequence ID" value="NZ_JAFLNA010000004.1"/>
</dbReference>
<dbReference type="PROSITE" id="PS50943">
    <property type="entry name" value="HTH_CROC1"/>
    <property type="match status" value="1"/>
</dbReference>
<dbReference type="Proteomes" id="UP000664699">
    <property type="component" value="Unassembled WGS sequence"/>
</dbReference>
<evidence type="ECO:0000313" key="2">
    <source>
        <dbReference type="EMBL" id="MBO0130904.1"/>
    </source>
</evidence>
<evidence type="ECO:0000259" key="1">
    <source>
        <dbReference type="PROSITE" id="PS50943"/>
    </source>
</evidence>
<accession>A0ABS3EG09</accession>
<dbReference type="Pfam" id="PF01381">
    <property type="entry name" value="HTH_3"/>
    <property type="match status" value="1"/>
</dbReference>
<dbReference type="Gene3D" id="1.10.260.40">
    <property type="entry name" value="lambda repressor-like DNA-binding domains"/>
    <property type="match status" value="1"/>
</dbReference>
<feature type="domain" description="HTH cro/C1-type" evidence="1">
    <location>
        <begin position="11"/>
        <end position="41"/>
    </location>
</feature>
<gene>
    <name evidence="2" type="ORF">JZX89_09095</name>
</gene>
<dbReference type="EMBL" id="JAFLNA010000004">
    <property type="protein sequence ID" value="MBO0130904.1"/>
    <property type="molecule type" value="Genomic_DNA"/>
</dbReference>
<evidence type="ECO:0000313" key="3">
    <source>
        <dbReference type="Proteomes" id="UP000664699"/>
    </source>
</evidence>
<comment type="caution">
    <text evidence="2">The sequence shown here is derived from an EMBL/GenBank/DDBJ whole genome shotgun (WGS) entry which is preliminary data.</text>
</comment>
<proteinExistence type="predicted"/>
<dbReference type="CDD" id="cd00093">
    <property type="entry name" value="HTH_XRE"/>
    <property type="match status" value="1"/>
</dbReference>
<dbReference type="SUPFAM" id="SSF47413">
    <property type="entry name" value="lambda repressor-like DNA-binding domains"/>
    <property type="match status" value="1"/>
</dbReference>
<name>A0ABS3EG09_9HYPH</name>
<dbReference type="InterPro" id="IPR010982">
    <property type="entry name" value="Lambda_DNA-bd_dom_sf"/>
</dbReference>
<protein>
    <submittedName>
        <fullName evidence="2">Helix-turn-helix domain-containing protein</fullName>
    </submittedName>
</protein>
<sequence>MDSTSDIMNALRAARALLDLSQEELAVAAGVSRQIIVRIEKCEGNVLAEAIEKVRFALEAGGVVFVEGNATRGPAVALLRLRGSRIEPTAE</sequence>